<feature type="compositionally biased region" description="Low complexity" evidence="1">
    <location>
        <begin position="43"/>
        <end position="58"/>
    </location>
</feature>
<dbReference type="VEuPathDB" id="TriTrypDB:LdCL_350031400"/>
<protein>
    <recommendedName>
        <fullName evidence="4">Ubiquitin-like domain-containing protein</fullName>
    </recommendedName>
</protein>
<reference evidence="3" key="1">
    <citation type="submission" date="2019-02" db="EMBL/GenBank/DDBJ databases">
        <title>FDA dAtabase for Regulatory Grade micrObial Sequences (FDA-ARGOS): Supporting development and validation of Infectious Disease Dx tests.</title>
        <authorList>
            <person name="Duncan R."/>
            <person name="Fisher C."/>
            <person name="Tallon L."/>
            <person name="Sadzewicz L."/>
            <person name="Sengamalay N."/>
            <person name="Ott S."/>
            <person name="Godinez A."/>
            <person name="Nagaraj S."/>
            <person name="Vavikolanu K."/>
            <person name="Vyas G."/>
            <person name="Nadendla S."/>
            <person name="Aluvathingal J."/>
            <person name="Sichtig H."/>
        </authorList>
    </citation>
    <scope>NUCLEOTIDE SEQUENCE [LARGE SCALE GENOMIC DNA]</scope>
    <source>
        <strain evidence="3">FDAARGOS_360</strain>
    </source>
</reference>
<comment type="caution">
    <text evidence="2">The sequence shown here is derived from an EMBL/GenBank/DDBJ whole genome shotgun (WGS) entry which is preliminary data.</text>
</comment>
<evidence type="ECO:0000313" key="2">
    <source>
        <dbReference type="EMBL" id="TPP48068.1"/>
    </source>
</evidence>
<dbReference type="VEuPathDB" id="TriTrypDB:LDHU3_35.3400"/>
<evidence type="ECO:0008006" key="4">
    <source>
        <dbReference type="Google" id="ProtNLM"/>
    </source>
</evidence>
<sequence length="498" mass="53023">MKLEPRERRLRSDYILDNAAALQLGKLYLGWGRSKRRSKPKRATPAAVPKPKAAPVKASTKKTSKTAAAKSSPVSEKAARTAPRTPTKQVPTKPATRAPPVEKRPRGRPRKTTSPAAAIKSVPPKTGSRGRPAKAPPKAATRDSVRPCKNPNPVVKSISSKVVAAATAAAAAVSASAKVPATPLPHTPRKTAKVLATKTVLQQHRRRANNKVPPVIPNPVPTPALLLGAAEQWVDRGDVTVLVRTMNGTSFRLACTSESTLWDLKRRILEVIMPWTASASPGSMVRLPMLVMNGRALGPETATLAALRFSADPETVKGVRVERRLERLLPPPAQGSIRTAAGCRKCEHGAQAPWGTAGTVYHTQAQHPAHAAQPVCIPTGRADEGQTPGAWREHRRALQTPTRRVAAPDHGIARLAAALGAGARHAGRVSEGPAPRLARLLLELVRPQDAAGDPAWIEACAPAEARLAPEARASISRQRAVRPRRPECSRGAAEVGEL</sequence>
<organism evidence="2 3">
    <name type="scientific">Leishmania donovani</name>
    <dbReference type="NCBI Taxonomy" id="5661"/>
    <lineage>
        <taxon>Eukaryota</taxon>
        <taxon>Discoba</taxon>
        <taxon>Euglenozoa</taxon>
        <taxon>Kinetoplastea</taxon>
        <taxon>Metakinetoplastina</taxon>
        <taxon>Trypanosomatida</taxon>
        <taxon>Trypanosomatidae</taxon>
        <taxon>Leishmaniinae</taxon>
        <taxon>Leishmania</taxon>
    </lineage>
</organism>
<dbReference type="AlphaFoldDB" id="A0A504XKL6"/>
<evidence type="ECO:0000256" key="1">
    <source>
        <dbReference type="SAM" id="MobiDB-lite"/>
    </source>
</evidence>
<dbReference type="Proteomes" id="UP000318821">
    <property type="component" value="Unassembled WGS sequence"/>
</dbReference>
<feature type="region of interest" description="Disordered" evidence="1">
    <location>
        <begin position="472"/>
        <end position="498"/>
    </location>
</feature>
<evidence type="ECO:0000313" key="3">
    <source>
        <dbReference type="Proteomes" id="UP000318821"/>
    </source>
</evidence>
<gene>
    <name evidence="2" type="ORF">CGC20_15410</name>
</gene>
<dbReference type="EMBL" id="RHLD01000013">
    <property type="protein sequence ID" value="TPP48068.1"/>
    <property type="molecule type" value="Genomic_DNA"/>
</dbReference>
<feature type="region of interest" description="Disordered" evidence="1">
    <location>
        <begin position="29"/>
        <end position="152"/>
    </location>
</feature>
<name>A0A504XKL6_LEIDO</name>
<dbReference type="VEuPathDB" id="TriTrypDB:LdBPK_352650.1"/>
<proteinExistence type="predicted"/>
<accession>A0A504XKL6</accession>
<feature type="compositionally biased region" description="Basic residues" evidence="1">
    <location>
        <begin position="33"/>
        <end position="42"/>
    </location>
</feature>
<feature type="compositionally biased region" description="Low complexity" evidence="1">
    <location>
        <begin position="65"/>
        <end position="75"/>
    </location>
</feature>